<dbReference type="RefSeq" id="WP_259871005.1">
    <property type="nucleotide sequence ID" value="NZ_JAMQJZ010000001.1"/>
</dbReference>
<proteinExistence type="predicted"/>
<comment type="caution">
    <text evidence="1">The sequence shown here is derived from an EMBL/GenBank/DDBJ whole genome shotgun (WGS) entry which is preliminary data.</text>
</comment>
<dbReference type="InterPro" id="IPR019658">
    <property type="entry name" value="DUF2515"/>
</dbReference>
<name>A0A9X4AI05_9BACI</name>
<dbReference type="Proteomes" id="UP001145072">
    <property type="component" value="Unassembled WGS sequence"/>
</dbReference>
<gene>
    <name evidence="1" type="ORF">NC661_00145</name>
</gene>
<keyword evidence="2" id="KW-1185">Reference proteome</keyword>
<accession>A0A9X4AI05</accession>
<dbReference type="EMBL" id="JAMQJZ010000001">
    <property type="protein sequence ID" value="MDC3418793.1"/>
    <property type="molecule type" value="Genomic_DNA"/>
</dbReference>
<dbReference type="AlphaFoldDB" id="A0A9X4AI05"/>
<protein>
    <submittedName>
        <fullName evidence="1">DUF2515 domain-containing protein</fullName>
    </submittedName>
</protein>
<evidence type="ECO:0000313" key="1">
    <source>
        <dbReference type="EMBL" id="MDC3418793.1"/>
    </source>
</evidence>
<dbReference type="Pfam" id="PF10720">
    <property type="entry name" value="DUF2515"/>
    <property type="match status" value="1"/>
</dbReference>
<organism evidence="1 2">
    <name type="scientific">Aquibacillus koreensis</name>
    <dbReference type="NCBI Taxonomy" id="279446"/>
    <lineage>
        <taxon>Bacteria</taxon>
        <taxon>Bacillati</taxon>
        <taxon>Bacillota</taxon>
        <taxon>Bacilli</taxon>
        <taxon>Bacillales</taxon>
        <taxon>Bacillaceae</taxon>
        <taxon>Aquibacillus</taxon>
    </lineage>
</organism>
<reference evidence="1" key="1">
    <citation type="submission" date="2022-06" db="EMBL/GenBank/DDBJ databases">
        <title>Aquibacillus sp. a new bacterium isolated from soil saline samples.</title>
        <authorList>
            <person name="Galisteo C."/>
            <person name="De La Haba R."/>
            <person name="Sanchez-Porro C."/>
            <person name="Ventosa A."/>
        </authorList>
    </citation>
    <scope>NUCLEOTIDE SEQUENCE</scope>
    <source>
        <strain evidence="1">JCM 12387</strain>
    </source>
</reference>
<evidence type="ECO:0000313" key="2">
    <source>
        <dbReference type="Proteomes" id="UP001145072"/>
    </source>
</evidence>
<sequence>MHKLNKSEMEYIRYINKKTRKANKDNISRTMTYQNFYRKFPEIKWAFLASMVSRNAGWNMTDLMAEPFLDLLPNRTRKQLFSTYERANWLIFSDAYPQLMLYQISTYLNRPMFHLLPYFDVSTFMIKEWCHFWQKRDKERLIVALIINEQNVIVTPVTKQPFYKWHVFMNWPYLLQDFFHMSTVLFPTRSGEICAMDVHDFSNTTKRITLGKRLAHLLFRPDKFDQFYDFALNTEHTGSRRDYGRYLKNAFGNHLTPMLRSVYPIINHQDNIRYDWFFYGGIKEKWWQDEKASFNQTKWESYCRKREMMLGFEHIKQSIRRF</sequence>